<name>A0A9P4P260_9PEZI</name>
<accession>A0A9P4P260</accession>
<keyword evidence="1" id="KW-1133">Transmembrane helix</keyword>
<evidence type="ECO:0000256" key="1">
    <source>
        <dbReference type="SAM" id="Phobius"/>
    </source>
</evidence>
<protein>
    <submittedName>
        <fullName evidence="2">Uncharacterized protein</fullName>
    </submittedName>
</protein>
<keyword evidence="3" id="KW-1185">Reference proteome</keyword>
<proteinExistence type="predicted"/>
<organism evidence="2 3">
    <name type="scientific">Tothia fuscella</name>
    <dbReference type="NCBI Taxonomy" id="1048955"/>
    <lineage>
        <taxon>Eukaryota</taxon>
        <taxon>Fungi</taxon>
        <taxon>Dikarya</taxon>
        <taxon>Ascomycota</taxon>
        <taxon>Pezizomycotina</taxon>
        <taxon>Dothideomycetes</taxon>
        <taxon>Pleosporomycetidae</taxon>
        <taxon>Venturiales</taxon>
        <taxon>Cylindrosympodiaceae</taxon>
        <taxon>Tothia</taxon>
    </lineage>
</organism>
<dbReference type="Proteomes" id="UP000800235">
    <property type="component" value="Unassembled WGS sequence"/>
</dbReference>
<gene>
    <name evidence="2" type="ORF">EJ08DRAFT_5602</name>
</gene>
<keyword evidence="1" id="KW-0812">Transmembrane</keyword>
<dbReference type="EMBL" id="MU007009">
    <property type="protein sequence ID" value="KAF2436884.1"/>
    <property type="molecule type" value="Genomic_DNA"/>
</dbReference>
<evidence type="ECO:0000313" key="2">
    <source>
        <dbReference type="EMBL" id="KAF2436884.1"/>
    </source>
</evidence>
<sequence length="97" mass="11195">MNAHNGMETFVLVLKPGSFLILYISQFWLFVVKYIETVDSSRHAKASEDCSHNTLGQFVKGRWQRRYISRIVRSHHSPKPVLRAYDAAEALLRGYSP</sequence>
<comment type="caution">
    <text evidence="2">The sequence shown here is derived from an EMBL/GenBank/DDBJ whole genome shotgun (WGS) entry which is preliminary data.</text>
</comment>
<dbReference type="AlphaFoldDB" id="A0A9P4P260"/>
<evidence type="ECO:0000313" key="3">
    <source>
        <dbReference type="Proteomes" id="UP000800235"/>
    </source>
</evidence>
<reference evidence="2" key="1">
    <citation type="journal article" date="2020" name="Stud. Mycol.">
        <title>101 Dothideomycetes genomes: a test case for predicting lifestyles and emergence of pathogens.</title>
        <authorList>
            <person name="Haridas S."/>
            <person name="Albert R."/>
            <person name="Binder M."/>
            <person name="Bloem J."/>
            <person name="Labutti K."/>
            <person name="Salamov A."/>
            <person name="Andreopoulos B."/>
            <person name="Baker S."/>
            <person name="Barry K."/>
            <person name="Bills G."/>
            <person name="Bluhm B."/>
            <person name="Cannon C."/>
            <person name="Castanera R."/>
            <person name="Culley D."/>
            <person name="Daum C."/>
            <person name="Ezra D."/>
            <person name="Gonzalez J."/>
            <person name="Henrissat B."/>
            <person name="Kuo A."/>
            <person name="Liang C."/>
            <person name="Lipzen A."/>
            <person name="Lutzoni F."/>
            <person name="Magnuson J."/>
            <person name="Mondo S."/>
            <person name="Nolan M."/>
            <person name="Ohm R."/>
            <person name="Pangilinan J."/>
            <person name="Park H.-J."/>
            <person name="Ramirez L."/>
            <person name="Alfaro M."/>
            <person name="Sun H."/>
            <person name="Tritt A."/>
            <person name="Yoshinaga Y."/>
            <person name="Zwiers L.-H."/>
            <person name="Turgeon B."/>
            <person name="Goodwin S."/>
            <person name="Spatafora J."/>
            <person name="Crous P."/>
            <person name="Grigoriev I."/>
        </authorList>
    </citation>
    <scope>NUCLEOTIDE SEQUENCE</scope>
    <source>
        <strain evidence="2">CBS 130266</strain>
    </source>
</reference>
<keyword evidence="1" id="KW-0472">Membrane</keyword>
<feature type="transmembrane region" description="Helical" evidence="1">
    <location>
        <begin position="12"/>
        <end position="35"/>
    </location>
</feature>